<reference evidence="2 3" key="1">
    <citation type="journal article" date="2012" name="Science">
        <title>The Paleozoic origin of enzymatic lignin decomposition reconstructed from 31 fungal genomes.</title>
        <authorList>
            <person name="Floudas D."/>
            <person name="Binder M."/>
            <person name="Riley R."/>
            <person name="Barry K."/>
            <person name="Blanchette R.A."/>
            <person name="Henrissat B."/>
            <person name="Martinez A.T."/>
            <person name="Otillar R."/>
            <person name="Spatafora J.W."/>
            <person name="Yadav J.S."/>
            <person name="Aerts A."/>
            <person name="Benoit I."/>
            <person name="Boyd A."/>
            <person name="Carlson A."/>
            <person name="Copeland A."/>
            <person name="Coutinho P.M."/>
            <person name="de Vries R.P."/>
            <person name="Ferreira P."/>
            <person name="Findley K."/>
            <person name="Foster B."/>
            <person name="Gaskell J."/>
            <person name="Glotzer D."/>
            <person name="Gorecki P."/>
            <person name="Heitman J."/>
            <person name="Hesse C."/>
            <person name="Hori C."/>
            <person name="Igarashi K."/>
            <person name="Jurgens J.A."/>
            <person name="Kallen N."/>
            <person name="Kersten P."/>
            <person name="Kohler A."/>
            <person name="Kuees U."/>
            <person name="Kumar T.K.A."/>
            <person name="Kuo A."/>
            <person name="LaButti K."/>
            <person name="Larrondo L.F."/>
            <person name="Lindquist E."/>
            <person name="Ling A."/>
            <person name="Lombard V."/>
            <person name="Lucas S."/>
            <person name="Lundell T."/>
            <person name="Martin R."/>
            <person name="McLaughlin D.J."/>
            <person name="Morgenstern I."/>
            <person name="Morin E."/>
            <person name="Murat C."/>
            <person name="Nagy L.G."/>
            <person name="Nolan M."/>
            <person name="Ohm R.A."/>
            <person name="Patyshakuliyeva A."/>
            <person name="Rokas A."/>
            <person name="Ruiz-Duenas F.J."/>
            <person name="Sabat G."/>
            <person name="Salamov A."/>
            <person name="Samejima M."/>
            <person name="Schmutz J."/>
            <person name="Slot J.C."/>
            <person name="St John F."/>
            <person name="Stenlid J."/>
            <person name="Sun H."/>
            <person name="Sun S."/>
            <person name="Syed K."/>
            <person name="Tsang A."/>
            <person name="Wiebenga A."/>
            <person name="Young D."/>
            <person name="Pisabarro A."/>
            <person name="Eastwood D.C."/>
            <person name="Martin F."/>
            <person name="Cullen D."/>
            <person name="Grigoriev I.V."/>
            <person name="Hibbett D.S."/>
        </authorList>
    </citation>
    <scope>NUCLEOTIDE SEQUENCE [LARGE SCALE GENOMIC DNA]</scope>
    <source>
        <strain evidence="2 3">DJM-731 SS1</strain>
    </source>
</reference>
<dbReference type="HOGENOM" id="CLU_1255949_0_0_1"/>
<dbReference type="AlphaFoldDB" id="M5G8I0"/>
<feature type="compositionally biased region" description="Polar residues" evidence="1">
    <location>
        <begin position="148"/>
        <end position="157"/>
    </location>
</feature>
<evidence type="ECO:0000313" key="2">
    <source>
        <dbReference type="EMBL" id="EJU02157.1"/>
    </source>
</evidence>
<accession>M5G8I0</accession>
<gene>
    <name evidence="2" type="ORF">DACRYDRAFT_107092</name>
</gene>
<evidence type="ECO:0000256" key="1">
    <source>
        <dbReference type="SAM" id="MobiDB-lite"/>
    </source>
</evidence>
<keyword evidence="3" id="KW-1185">Reference proteome</keyword>
<dbReference type="RefSeq" id="XP_040629054.1">
    <property type="nucleotide sequence ID" value="XM_040768407.1"/>
</dbReference>
<dbReference type="Proteomes" id="UP000030653">
    <property type="component" value="Unassembled WGS sequence"/>
</dbReference>
<evidence type="ECO:0000313" key="3">
    <source>
        <dbReference type="Proteomes" id="UP000030653"/>
    </source>
</evidence>
<name>M5G8I0_DACPD</name>
<proteinExistence type="predicted"/>
<feature type="region of interest" description="Disordered" evidence="1">
    <location>
        <begin position="147"/>
        <end position="208"/>
    </location>
</feature>
<organism evidence="2 3">
    <name type="scientific">Dacryopinax primogenitus (strain DJM 731)</name>
    <name type="common">Brown rot fungus</name>
    <dbReference type="NCBI Taxonomy" id="1858805"/>
    <lineage>
        <taxon>Eukaryota</taxon>
        <taxon>Fungi</taxon>
        <taxon>Dikarya</taxon>
        <taxon>Basidiomycota</taxon>
        <taxon>Agaricomycotina</taxon>
        <taxon>Dacrymycetes</taxon>
        <taxon>Dacrymycetales</taxon>
        <taxon>Dacrymycetaceae</taxon>
        <taxon>Dacryopinax</taxon>
    </lineage>
</organism>
<dbReference type="EMBL" id="JH795862">
    <property type="protein sequence ID" value="EJU02157.1"/>
    <property type="molecule type" value="Genomic_DNA"/>
</dbReference>
<feature type="region of interest" description="Disordered" evidence="1">
    <location>
        <begin position="46"/>
        <end position="132"/>
    </location>
</feature>
<sequence length="220" mass="24071">MRKDCRKGQVTLQFNNGQNGVWAAYLDAQDPKWHILEIKVDFDGKQPQLCPPPTQDILWTEDKASMESETDPASTSPPPQLTPSIPSPTTQHSPEANVIMMDSDDKTPARKSFGDEDYDFNCATPSLGEEEDEEVMIEEIVLALRQHAASTSTTDIGSRNPKGKGKDLKGKGKGKGSKHSPSLSPELRGTSKKIKTGTATCWKGPAAKPWPPLLKIHPKV</sequence>
<protein>
    <submittedName>
        <fullName evidence="2">Uncharacterized protein</fullName>
    </submittedName>
</protein>
<dbReference type="GeneID" id="63683469"/>
<feature type="compositionally biased region" description="Basic and acidic residues" evidence="1">
    <location>
        <begin position="103"/>
        <end position="114"/>
    </location>
</feature>